<keyword evidence="7 8" id="KW-0067">ATP-binding</keyword>
<dbReference type="InterPro" id="IPR001048">
    <property type="entry name" value="Asp/Glu/Uridylate_kinase"/>
</dbReference>
<organism evidence="10 11">
    <name type="scientific">Acidithrix ferrooxidans</name>
    <dbReference type="NCBI Taxonomy" id="1280514"/>
    <lineage>
        <taxon>Bacteria</taxon>
        <taxon>Bacillati</taxon>
        <taxon>Actinomycetota</taxon>
        <taxon>Acidimicrobiia</taxon>
        <taxon>Acidimicrobiales</taxon>
        <taxon>Acidimicrobiaceae</taxon>
        <taxon>Acidithrix</taxon>
    </lineage>
</organism>
<evidence type="ECO:0000256" key="2">
    <source>
        <dbReference type="ARBA" id="ARBA00022605"/>
    </source>
</evidence>
<dbReference type="AlphaFoldDB" id="A0A0D8HLK9"/>
<dbReference type="EC" id="2.7.2.11" evidence="8"/>
<keyword evidence="2 8" id="KW-0028">Amino-acid biosynthesis</keyword>
<feature type="binding site" evidence="8">
    <location>
        <position position="6"/>
    </location>
    <ligand>
        <name>ATP</name>
        <dbReference type="ChEBI" id="CHEBI:30616"/>
    </ligand>
</feature>
<dbReference type="Pfam" id="PF00696">
    <property type="entry name" value="AA_kinase"/>
    <property type="match status" value="1"/>
</dbReference>
<accession>A0A0D8HLK9</accession>
<name>A0A0D8HLK9_9ACTN</name>
<feature type="binding site" evidence="8">
    <location>
        <position position="134"/>
    </location>
    <ligand>
        <name>substrate</name>
    </ligand>
</feature>
<dbReference type="PANTHER" id="PTHR43654">
    <property type="entry name" value="GLUTAMATE 5-KINASE"/>
    <property type="match status" value="1"/>
</dbReference>
<evidence type="ECO:0000313" key="10">
    <source>
        <dbReference type="EMBL" id="KJF18860.1"/>
    </source>
</evidence>
<dbReference type="Proteomes" id="UP000032360">
    <property type="component" value="Unassembled WGS sequence"/>
</dbReference>
<feature type="binding site" evidence="8">
    <location>
        <begin position="208"/>
        <end position="214"/>
    </location>
    <ligand>
        <name>ATP</name>
        <dbReference type="ChEBI" id="CHEBI:30616"/>
    </ligand>
</feature>
<feature type="binding site" evidence="8">
    <location>
        <position position="146"/>
    </location>
    <ligand>
        <name>substrate</name>
    </ligand>
</feature>
<dbReference type="InterPro" id="IPR002478">
    <property type="entry name" value="PUA"/>
</dbReference>
<dbReference type="InterPro" id="IPR005715">
    <property type="entry name" value="Glu_5kinase/COase_Synthase"/>
</dbReference>
<dbReference type="PROSITE" id="PS00902">
    <property type="entry name" value="GLUTAMATE_5_KINASE"/>
    <property type="match status" value="1"/>
</dbReference>
<dbReference type="Gene3D" id="2.30.130.10">
    <property type="entry name" value="PUA domain"/>
    <property type="match status" value="1"/>
</dbReference>
<keyword evidence="4 8" id="KW-0808">Transferase</keyword>
<dbReference type="SMART" id="SM00359">
    <property type="entry name" value="PUA"/>
    <property type="match status" value="1"/>
</dbReference>
<dbReference type="InterPro" id="IPR015947">
    <property type="entry name" value="PUA-like_sf"/>
</dbReference>
<dbReference type="PROSITE" id="PS50890">
    <property type="entry name" value="PUA"/>
    <property type="match status" value="1"/>
</dbReference>
<dbReference type="InterPro" id="IPR041739">
    <property type="entry name" value="G5K_ProB"/>
</dbReference>
<comment type="function">
    <text evidence="8">Catalyzes the transfer of a phosphate group to glutamate to form L-glutamate 5-phosphate.</text>
</comment>
<evidence type="ECO:0000256" key="8">
    <source>
        <dbReference type="HAMAP-Rule" id="MF_00456"/>
    </source>
</evidence>
<dbReference type="PANTHER" id="PTHR43654:SF1">
    <property type="entry name" value="ISOPENTENYL PHOSPHATE KINASE"/>
    <property type="match status" value="1"/>
</dbReference>
<dbReference type="HAMAP" id="MF_00456">
    <property type="entry name" value="ProB"/>
    <property type="match status" value="1"/>
</dbReference>
<dbReference type="RefSeq" id="WP_052604091.1">
    <property type="nucleotide sequence ID" value="NZ_JXYS01000004.1"/>
</dbReference>
<dbReference type="UniPathway" id="UPA00098">
    <property type="reaction ID" value="UER00359"/>
</dbReference>
<dbReference type="SUPFAM" id="SSF53633">
    <property type="entry name" value="Carbamate kinase-like"/>
    <property type="match status" value="1"/>
</dbReference>
<feature type="binding site" evidence="8">
    <location>
        <position position="46"/>
    </location>
    <ligand>
        <name>substrate</name>
    </ligand>
</feature>
<dbReference type="InterPro" id="IPR019797">
    <property type="entry name" value="Glutamate_5-kinase_CS"/>
</dbReference>
<feature type="domain" description="PUA" evidence="9">
    <location>
        <begin position="275"/>
        <end position="354"/>
    </location>
</feature>
<evidence type="ECO:0000259" key="9">
    <source>
        <dbReference type="SMART" id="SM00359"/>
    </source>
</evidence>
<comment type="similarity">
    <text evidence="8">Belongs to the glutamate 5-kinase family.</text>
</comment>
<evidence type="ECO:0000256" key="1">
    <source>
        <dbReference type="ARBA" id="ARBA00022490"/>
    </source>
</evidence>
<dbReference type="Gene3D" id="3.40.1160.10">
    <property type="entry name" value="Acetylglutamate kinase-like"/>
    <property type="match status" value="1"/>
</dbReference>
<keyword evidence="11" id="KW-1185">Reference proteome</keyword>
<keyword evidence="6 8" id="KW-0418">Kinase</keyword>
<dbReference type="GO" id="GO:0005524">
    <property type="term" value="F:ATP binding"/>
    <property type="evidence" value="ECO:0007669"/>
    <property type="project" value="UniProtKB-KW"/>
</dbReference>
<dbReference type="OrthoDB" id="9804434at2"/>
<evidence type="ECO:0000256" key="7">
    <source>
        <dbReference type="ARBA" id="ARBA00022840"/>
    </source>
</evidence>
<dbReference type="SUPFAM" id="SSF88697">
    <property type="entry name" value="PUA domain-like"/>
    <property type="match status" value="1"/>
</dbReference>
<keyword evidence="5 8" id="KW-0547">Nucleotide-binding</keyword>
<proteinExistence type="inferred from homology"/>
<evidence type="ECO:0000256" key="3">
    <source>
        <dbReference type="ARBA" id="ARBA00022650"/>
    </source>
</evidence>
<dbReference type="GO" id="GO:0055129">
    <property type="term" value="P:L-proline biosynthetic process"/>
    <property type="evidence" value="ECO:0007669"/>
    <property type="project" value="UniProtKB-UniRule"/>
</dbReference>
<dbReference type="PRINTS" id="PR00474">
    <property type="entry name" value="GLU5KINASE"/>
</dbReference>
<comment type="catalytic activity">
    <reaction evidence="8">
        <text>L-glutamate + ATP = L-glutamyl 5-phosphate + ADP</text>
        <dbReference type="Rhea" id="RHEA:14877"/>
        <dbReference type="ChEBI" id="CHEBI:29985"/>
        <dbReference type="ChEBI" id="CHEBI:30616"/>
        <dbReference type="ChEBI" id="CHEBI:58274"/>
        <dbReference type="ChEBI" id="CHEBI:456216"/>
        <dbReference type="EC" id="2.7.2.11"/>
    </reaction>
</comment>
<dbReference type="CDD" id="cd21157">
    <property type="entry name" value="PUA_G5K"/>
    <property type="match status" value="1"/>
</dbReference>
<evidence type="ECO:0000256" key="5">
    <source>
        <dbReference type="ARBA" id="ARBA00022741"/>
    </source>
</evidence>
<comment type="caution">
    <text evidence="10">The sequence shown here is derived from an EMBL/GenBank/DDBJ whole genome shotgun (WGS) entry which is preliminary data.</text>
</comment>
<evidence type="ECO:0000256" key="4">
    <source>
        <dbReference type="ARBA" id="ARBA00022679"/>
    </source>
</evidence>
<dbReference type="FunFam" id="3.40.1160.10:FF:000018">
    <property type="entry name" value="Glutamate 5-kinase"/>
    <property type="match status" value="1"/>
</dbReference>
<keyword evidence="1 8" id="KW-0963">Cytoplasm</keyword>
<dbReference type="Pfam" id="PF01472">
    <property type="entry name" value="PUA"/>
    <property type="match status" value="1"/>
</dbReference>
<reference evidence="10 11" key="1">
    <citation type="submission" date="2015-01" db="EMBL/GenBank/DDBJ databases">
        <title>Draft genome of the acidophilic iron oxidizer Acidithrix ferrooxidans strain Py-F3.</title>
        <authorList>
            <person name="Poehlein A."/>
            <person name="Eisen S."/>
            <person name="Schloemann M."/>
            <person name="Johnson B.D."/>
            <person name="Daniel R."/>
            <person name="Muehling M."/>
        </authorList>
    </citation>
    <scope>NUCLEOTIDE SEQUENCE [LARGE SCALE GENOMIC DNA]</scope>
    <source>
        <strain evidence="10 11">Py-F3</strain>
    </source>
</reference>
<gene>
    <name evidence="8 10" type="primary">proB</name>
    <name evidence="10" type="ORF">AXFE_02650</name>
</gene>
<sequence length="363" mass="38481">MNLVVKIGSSSVTTDEFEINEATLNSLCSQIVKVSKSGHKVVVVTSGAIAIGLGMLGLTGDRPTEMDLLQVASGVGQGRLFDYYAKRFSLEGLLAGQILLSGSDFMERRQYLSAKATLSRMLEMGVIPIVNENDAIADDEIRLGDNDRIAALVAGLVGADTLVLLTDQDGLFSGDPRIFEDATLIEQVEEVSRELAAMAGGRGTTRGSGGMMTKVMAARIAAWSGVETLITSASNASSLDDAIERVAGIGTWVAKSRRRLAARKLWIAFALPIDGFVTIDEGARRAITQGGSSLLYVGVRNVGDSFEVGSAIEVRALSGEVVAKGLARISGVDLLRLMDADKSQLGSEFSSVLIHRDDLIVLE</sequence>
<dbReference type="InterPro" id="IPR036393">
    <property type="entry name" value="AceGlu_kinase-like_sf"/>
</dbReference>
<dbReference type="PIRSF" id="PIRSF000729">
    <property type="entry name" value="GK"/>
    <property type="match status" value="1"/>
</dbReference>
<keyword evidence="3 8" id="KW-0641">Proline biosynthesis</keyword>
<evidence type="ECO:0000313" key="11">
    <source>
        <dbReference type="Proteomes" id="UP000032360"/>
    </source>
</evidence>
<feature type="binding site" evidence="8">
    <location>
        <begin position="166"/>
        <end position="167"/>
    </location>
    <ligand>
        <name>ATP</name>
        <dbReference type="ChEBI" id="CHEBI:30616"/>
    </ligand>
</feature>
<evidence type="ECO:0000256" key="6">
    <source>
        <dbReference type="ARBA" id="ARBA00022777"/>
    </source>
</evidence>
<dbReference type="CDD" id="cd04242">
    <property type="entry name" value="AAK_G5K_ProB"/>
    <property type="match status" value="1"/>
</dbReference>
<comment type="subcellular location">
    <subcellularLocation>
        <location evidence="8">Cytoplasm</location>
    </subcellularLocation>
</comment>
<dbReference type="GO" id="GO:0005829">
    <property type="term" value="C:cytosol"/>
    <property type="evidence" value="ECO:0007669"/>
    <property type="project" value="TreeGrafter"/>
</dbReference>
<protein>
    <recommendedName>
        <fullName evidence="8">Glutamate 5-kinase</fullName>
        <ecNumber evidence="8">2.7.2.11</ecNumber>
    </recommendedName>
    <alternativeName>
        <fullName evidence="8">Gamma-glutamyl kinase</fullName>
        <shortName evidence="8">GK</shortName>
    </alternativeName>
</protein>
<dbReference type="GO" id="GO:0003723">
    <property type="term" value="F:RNA binding"/>
    <property type="evidence" value="ECO:0007669"/>
    <property type="project" value="InterPro"/>
</dbReference>
<comment type="pathway">
    <text evidence="8">Amino-acid biosynthesis; L-proline biosynthesis; L-glutamate 5-semialdehyde from L-glutamate: step 1/2.</text>
</comment>
<dbReference type="GO" id="GO:0004349">
    <property type="term" value="F:glutamate 5-kinase activity"/>
    <property type="evidence" value="ECO:0007669"/>
    <property type="project" value="UniProtKB-UniRule"/>
</dbReference>
<dbReference type="InterPro" id="IPR011529">
    <property type="entry name" value="Glu_5kinase"/>
</dbReference>
<dbReference type="EMBL" id="JXYS01000004">
    <property type="protein sequence ID" value="KJF18860.1"/>
    <property type="molecule type" value="Genomic_DNA"/>
</dbReference>
<dbReference type="NCBIfam" id="TIGR01027">
    <property type="entry name" value="proB"/>
    <property type="match status" value="1"/>
</dbReference>
<dbReference type="InterPro" id="IPR001057">
    <property type="entry name" value="Glu/AcGlu_kinase"/>
</dbReference>
<dbReference type="InterPro" id="IPR036974">
    <property type="entry name" value="PUA_sf"/>
</dbReference>
<dbReference type="STRING" id="1280514.AXFE_02650"/>